<keyword evidence="1" id="KW-1133">Transmembrane helix</keyword>
<proteinExistence type="predicted"/>
<keyword evidence="1" id="KW-0812">Transmembrane</keyword>
<accession>A0A932G104</accession>
<dbReference type="AlphaFoldDB" id="A0A932G104"/>
<evidence type="ECO:0000313" key="2">
    <source>
        <dbReference type="EMBL" id="MBI2876850.1"/>
    </source>
</evidence>
<sequence length="317" mass="35257">MALRASRALDPESRIQHRGSRFRTWGSGWIRLAVFAGVMAALGGGNGCAYLRRVPRLPTVKGPLPGTLIPSPQPFLKAAQEQRGSFRDLQAMALVSIRSPWGTFRSRQLIRLRKNPPFLRMETLGPIGPSLYVLADEKQLLLYSPFEGRLLRARPSPDQVRKLIRLPLSVPEVVNLLAGLLPPLGDGAWQVSLSYQEKRQQYWLQLSSAGDRPYQRAWMGADMALQGYQLYDADGRVTLIAHYQGSPQPGEGPKSEGGGAGASLANRYVSPRAIQVYLPREKTFLELTYQELNLNEGLPDFLFELPVPPGVEVQEME</sequence>
<feature type="transmembrane region" description="Helical" evidence="1">
    <location>
        <begin position="29"/>
        <end position="51"/>
    </location>
</feature>
<reference evidence="2" key="1">
    <citation type="submission" date="2020-07" db="EMBL/GenBank/DDBJ databases">
        <title>Huge and variable diversity of episymbiotic CPR bacteria and DPANN archaea in groundwater ecosystems.</title>
        <authorList>
            <person name="He C.Y."/>
            <person name="Keren R."/>
            <person name="Whittaker M."/>
            <person name="Farag I.F."/>
            <person name="Doudna J."/>
            <person name="Cate J.H.D."/>
            <person name="Banfield J.F."/>
        </authorList>
    </citation>
    <scope>NUCLEOTIDE SEQUENCE</scope>
    <source>
        <strain evidence="2">NC_groundwater_672_Ag_B-0.1um_62_36</strain>
    </source>
</reference>
<organism evidence="2 3">
    <name type="scientific">Tectimicrobiota bacterium</name>
    <dbReference type="NCBI Taxonomy" id="2528274"/>
    <lineage>
        <taxon>Bacteria</taxon>
        <taxon>Pseudomonadati</taxon>
        <taxon>Nitrospinota/Tectimicrobiota group</taxon>
        <taxon>Candidatus Tectimicrobiota</taxon>
    </lineage>
</organism>
<evidence type="ECO:0000256" key="1">
    <source>
        <dbReference type="SAM" id="Phobius"/>
    </source>
</evidence>
<gene>
    <name evidence="2" type="ORF">HYY20_08215</name>
</gene>
<name>A0A932G104_UNCTE</name>
<keyword evidence="1" id="KW-0472">Membrane</keyword>
<evidence type="ECO:0000313" key="3">
    <source>
        <dbReference type="Proteomes" id="UP000769766"/>
    </source>
</evidence>
<comment type="caution">
    <text evidence="2">The sequence shown here is derived from an EMBL/GenBank/DDBJ whole genome shotgun (WGS) entry which is preliminary data.</text>
</comment>
<dbReference type="Proteomes" id="UP000769766">
    <property type="component" value="Unassembled WGS sequence"/>
</dbReference>
<dbReference type="EMBL" id="JACPRF010000247">
    <property type="protein sequence ID" value="MBI2876850.1"/>
    <property type="molecule type" value="Genomic_DNA"/>
</dbReference>
<protein>
    <submittedName>
        <fullName evidence="2">DUF4292 domain-containing protein</fullName>
    </submittedName>
</protein>